<dbReference type="Proteomes" id="UP000887565">
    <property type="component" value="Unplaced"/>
</dbReference>
<dbReference type="AlphaFoldDB" id="A0A915ISH4"/>
<keyword evidence="1" id="KW-1185">Reference proteome</keyword>
<organism evidence="1 2">
    <name type="scientific">Romanomermis culicivorax</name>
    <name type="common">Nematode worm</name>
    <dbReference type="NCBI Taxonomy" id="13658"/>
    <lineage>
        <taxon>Eukaryota</taxon>
        <taxon>Metazoa</taxon>
        <taxon>Ecdysozoa</taxon>
        <taxon>Nematoda</taxon>
        <taxon>Enoplea</taxon>
        <taxon>Dorylaimia</taxon>
        <taxon>Mermithida</taxon>
        <taxon>Mermithoidea</taxon>
        <taxon>Mermithidae</taxon>
        <taxon>Romanomermis</taxon>
    </lineage>
</organism>
<evidence type="ECO:0000313" key="1">
    <source>
        <dbReference type="Proteomes" id="UP000887565"/>
    </source>
</evidence>
<protein>
    <submittedName>
        <fullName evidence="2">Uncharacterized protein</fullName>
    </submittedName>
</protein>
<accession>A0A915ISH4</accession>
<name>A0A915ISH4_ROMCU</name>
<proteinExistence type="predicted"/>
<sequence length="69" mass="7988">MQLWPARQKKTLGEGLEPSTFCIQGRRAELRKMQSHADGSENVVVVVVTNLLIKNWFHIAFCRCVDRFK</sequence>
<reference evidence="2" key="1">
    <citation type="submission" date="2022-11" db="UniProtKB">
        <authorList>
            <consortium name="WormBaseParasite"/>
        </authorList>
    </citation>
    <scope>IDENTIFICATION</scope>
</reference>
<dbReference type="WBParaSite" id="nRc.2.0.1.t16324-RA">
    <property type="protein sequence ID" value="nRc.2.0.1.t16324-RA"/>
    <property type="gene ID" value="nRc.2.0.1.g16324"/>
</dbReference>
<evidence type="ECO:0000313" key="2">
    <source>
        <dbReference type="WBParaSite" id="nRc.2.0.1.t16324-RA"/>
    </source>
</evidence>